<evidence type="ECO:0000256" key="6">
    <source>
        <dbReference type="ARBA" id="ARBA00021108"/>
    </source>
</evidence>
<dbReference type="InterPro" id="IPR038987">
    <property type="entry name" value="MoeA-like"/>
</dbReference>
<dbReference type="SUPFAM" id="SSF53218">
    <property type="entry name" value="Molybdenum cofactor biosynthesis proteins"/>
    <property type="match status" value="1"/>
</dbReference>
<name>A0AA43XHK9_9CLOT</name>
<keyword evidence="10" id="KW-0479">Metal-binding</keyword>
<dbReference type="GO" id="GO:0061599">
    <property type="term" value="F:molybdopterin molybdotransferase activity"/>
    <property type="evidence" value="ECO:0007669"/>
    <property type="project" value="UniProtKB-UniRule"/>
</dbReference>
<dbReference type="Pfam" id="PF03454">
    <property type="entry name" value="MoeA_C"/>
    <property type="match status" value="1"/>
</dbReference>
<dbReference type="InterPro" id="IPR001453">
    <property type="entry name" value="MoaB/Mog_dom"/>
</dbReference>
<dbReference type="AlphaFoldDB" id="A0AA43XHK9"/>
<dbReference type="PANTHER" id="PTHR10192:SF16">
    <property type="entry name" value="MOLYBDOPTERIN MOLYBDENUMTRANSFERASE"/>
    <property type="match status" value="1"/>
</dbReference>
<keyword evidence="10" id="KW-0808">Transferase</keyword>
<dbReference type="Gene3D" id="3.40.190.10">
    <property type="entry name" value="Periplasmic binding protein-like II"/>
    <property type="match status" value="1"/>
</dbReference>
<evidence type="ECO:0000256" key="8">
    <source>
        <dbReference type="ARBA" id="ARBA00023150"/>
    </source>
</evidence>
<evidence type="ECO:0000259" key="11">
    <source>
        <dbReference type="SMART" id="SM00852"/>
    </source>
</evidence>
<comment type="caution">
    <text evidence="12">The sequence shown here is derived from an EMBL/GenBank/DDBJ whole genome shotgun (WGS) entry which is preliminary data.</text>
</comment>
<dbReference type="InterPro" id="IPR036688">
    <property type="entry name" value="MoeA_C_domain_IV_sf"/>
</dbReference>
<dbReference type="Pfam" id="PF12727">
    <property type="entry name" value="PBP_like"/>
    <property type="match status" value="1"/>
</dbReference>
<evidence type="ECO:0000256" key="9">
    <source>
        <dbReference type="ARBA" id="ARBA00047317"/>
    </source>
</evidence>
<sequence length="656" mass="71905">MERNSRNIYLKSAEFVEAVEGYQQAMVKRNIGRQVELLDTKAGLNRVTAAPVFARDSSPNYSAAAMDGIAAVSERTRGASETRPVILEKNRDFVYINTGGRVKDPYDTVIMIEDLVEVSSNEVEVRSSAPARQHIREIGEDVVKGELILPSNHVLRPMDIGALLAGKVETIEVYKKPRVGILPTGSEIIDVGDSQEPGKIIDSNSYLFEGMIEEAGGTSKRYPVTEDDYDLLKERILQGVRENDVFVINAGSSAGSKDFTGDLIKELGEVLIHGVAIKPGKPIILGFIQNKPVIGIPGYPVSAFIDFKYFVQPLIEDLAGRKATTEKNLTVTLSRRIVSSLKHEEFVRIKAGKVEDSYVATPLSRGAGVSTSLVKADGILRIPKGLEGYEKGTAVSIQLMKELKEIENTLVSVGSHDVVMDLLSDRLQWNRRDAGLSSAHVGSFGGILALKNRECHMAPMHILDEETGGYNKAMIQSHFPAGDMGIIKLVKRSQGLMVPKGNPKGITGISDLAGEGVEFVNRQRGSGTRILLDYHLKRLGISSGDIAGYDRALTTHTAVAAAVANNTADVGLGVYSAAKALDVDFIPIEWEDYDLVLSKKYLEDPRILEIIDLIQQEGFKKKIENLGGYQTDEIGDVYILEKTEEETTWQKWYPST</sequence>
<keyword evidence="10" id="KW-0460">Magnesium</keyword>
<dbReference type="InterPro" id="IPR024370">
    <property type="entry name" value="PBP_domain"/>
</dbReference>
<evidence type="ECO:0000256" key="7">
    <source>
        <dbReference type="ARBA" id="ARBA00022505"/>
    </source>
</evidence>
<dbReference type="InterPro" id="IPR005110">
    <property type="entry name" value="MoeA_linker/N"/>
</dbReference>
<dbReference type="RefSeq" id="WP_160718352.1">
    <property type="nucleotide sequence ID" value="NZ_SUMG01000001.1"/>
</dbReference>
<dbReference type="Gene3D" id="2.170.190.11">
    <property type="entry name" value="Molybdopterin biosynthesis moea protein, domain 3"/>
    <property type="match status" value="1"/>
</dbReference>
<dbReference type="InterPro" id="IPR036425">
    <property type="entry name" value="MoaB/Mog-like_dom_sf"/>
</dbReference>
<dbReference type="Pfam" id="PF03453">
    <property type="entry name" value="MoeA_N"/>
    <property type="match status" value="1"/>
</dbReference>
<keyword evidence="7 10" id="KW-0500">Molybdenum</keyword>
<proteinExistence type="inferred from homology"/>
<dbReference type="InterPro" id="IPR005111">
    <property type="entry name" value="MoeA_C_domain_IV"/>
</dbReference>
<dbReference type="SUPFAM" id="SSF53850">
    <property type="entry name" value="Periplasmic binding protein-like II"/>
    <property type="match status" value="1"/>
</dbReference>
<dbReference type="PANTHER" id="PTHR10192">
    <property type="entry name" value="MOLYBDOPTERIN BIOSYNTHESIS PROTEIN"/>
    <property type="match status" value="1"/>
</dbReference>
<dbReference type="CDD" id="cd00887">
    <property type="entry name" value="MoeA"/>
    <property type="match status" value="1"/>
</dbReference>
<dbReference type="Gene3D" id="3.40.980.10">
    <property type="entry name" value="MoaB/Mog-like domain"/>
    <property type="match status" value="1"/>
</dbReference>
<dbReference type="GO" id="GO:0046872">
    <property type="term" value="F:metal ion binding"/>
    <property type="evidence" value="ECO:0007669"/>
    <property type="project" value="UniProtKB-UniRule"/>
</dbReference>
<gene>
    <name evidence="12" type="ORF">ISALK_00900</name>
</gene>
<comment type="catalytic activity">
    <reaction evidence="9">
        <text>adenylyl-molybdopterin + molybdate = Mo-molybdopterin + AMP + H(+)</text>
        <dbReference type="Rhea" id="RHEA:35047"/>
        <dbReference type="ChEBI" id="CHEBI:15378"/>
        <dbReference type="ChEBI" id="CHEBI:36264"/>
        <dbReference type="ChEBI" id="CHEBI:62727"/>
        <dbReference type="ChEBI" id="CHEBI:71302"/>
        <dbReference type="ChEBI" id="CHEBI:456215"/>
        <dbReference type="EC" id="2.10.1.1"/>
    </reaction>
</comment>
<comment type="function">
    <text evidence="2">May be involved in the biosynthesis of molybdopterin.</text>
</comment>
<dbReference type="PROSITE" id="PS01079">
    <property type="entry name" value="MOCF_BIOSYNTHESIS_2"/>
    <property type="match status" value="1"/>
</dbReference>
<dbReference type="EC" id="2.10.1.1" evidence="5 10"/>
<evidence type="ECO:0000256" key="3">
    <source>
        <dbReference type="ARBA" id="ARBA00005046"/>
    </source>
</evidence>
<feature type="domain" description="MoaB/Mog" evidence="11">
    <location>
        <begin position="180"/>
        <end position="317"/>
    </location>
</feature>
<dbReference type="NCBIfam" id="NF011068">
    <property type="entry name" value="PRK14498.1"/>
    <property type="match status" value="1"/>
</dbReference>
<comment type="similarity">
    <text evidence="4 10">Belongs to the MoeA family.</text>
</comment>
<dbReference type="InterPro" id="IPR008284">
    <property type="entry name" value="MoCF_biosynth_CS"/>
</dbReference>
<dbReference type="SUPFAM" id="SSF63882">
    <property type="entry name" value="MoeA N-terminal region -like"/>
    <property type="match status" value="1"/>
</dbReference>
<evidence type="ECO:0000256" key="10">
    <source>
        <dbReference type="RuleBase" id="RU365090"/>
    </source>
</evidence>
<comment type="cofactor">
    <cofactor evidence="10">
        <name>Mg(2+)</name>
        <dbReference type="ChEBI" id="CHEBI:18420"/>
    </cofactor>
</comment>
<dbReference type="EMBL" id="SUMG01000001">
    <property type="protein sequence ID" value="NBG87048.1"/>
    <property type="molecule type" value="Genomic_DNA"/>
</dbReference>
<evidence type="ECO:0000313" key="12">
    <source>
        <dbReference type="EMBL" id="NBG87048.1"/>
    </source>
</evidence>
<evidence type="ECO:0000313" key="13">
    <source>
        <dbReference type="Proteomes" id="UP000449710"/>
    </source>
</evidence>
<dbReference type="Gene3D" id="3.90.105.10">
    <property type="entry name" value="Molybdopterin biosynthesis moea protein, domain 2"/>
    <property type="match status" value="1"/>
</dbReference>
<accession>A0AA43XHK9</accession>
<dbReference type="SUPFAM" id="SSF63867">
    <property type="entry name" value="MoeA C-terminal domain-like"/>
    <property type="match status" value="1"/>
</dbReference>
<comment type="function">
    <text evidence="1 10">Catalyzes the insertion of molybdate into adenylated molybdopterin with the concomitant release of AMP.</text>
</comment>
<organism evidence="12 13">
    <name type="scientific">Isachenkonia alkalipeptolytica</name>
    <dbReference type="NCBI Taxonomy" id="2565777"/>
    <lineage>
        <taxon>Bacteria</taxon>
        <taxon>Bacillati</taxon>
        <taxon>Bacillota</taxon>
        <taxon>Clostridia</taxon>
        <taxon>Eubacteriales</taxon>
        <taxon>Clostridiaceae</taxon>
        <taxon>Isachenkonia</taxon>
    </lineage>
</organism>
<comment type="pathway">
    <text evidence="3 10">Cofactor biosynthesis; molybdopterin biosynthesis.</text>
</comment>
<keyword evidence="8 10" id="KW-0501">Molybdenum cofactor biosynthesis</keyword>
<evidence type="ECO:0000256" key="4">
    <source>
        <dbReference type="ARBA" id="ARBA00010763"/>
    </source>
</evidence>
<dbReference type="InterPro" id="IPR036135">
    <property type="entry name" value="MoeA_linker/N_sf"/>
</dbReference>
<protein>
    <recommendedName>
        <fullName evidence="6 10">Molybdopterin molybdenumtransferase</fullName>
        <ecNumber evidence="5 10">2.10.1.1</ecNumber>
    </recommendedName>
</protein>
<dbReference type="SMART" id="SM00852">
    <property type="entry name" value="MoCF_biosynth"/>
    <property type="match status" value="1"/>
</dbReference>
<keyword evidence="13" id="KW-1185">Reference proteome</keyword>
<evidence type="ECO:0000256" key="1">
    <source>
        <dbReference type="ARBA" id="ARBA00002901"/>
    </source>
</evidence>
<evidence type="ECO:0000256" key="5">
    <source>
        <dbReference type="ARBA" id="ARBA00013269"/>
    </source>
</evidence>
<dbReference type="GO" id="GO:0006777">
    <property type="term" value="P:Mo-molybdopterin cofactor biosynthetic process"/>
    <property type="evidence" value="ECO:0007669"/>
    <property type="project" value="UniProtKB-UniRule"/>
</dbReference>
<dbReference type="Gene3D" id="2.40.340.10">
    <property type="entry name" value="MoeA, C-terminal, domain IV"/>
    <property type="match status" value="1"/>
</dbReference>
<dbReference type="Proteomes" id="UP000449710">
    <property type="component" value="Unassembled WGS sequence"/>
</dbReference>
<reference evidence="12 13" key="1">
    <citation type="submission" date="2019-04" db="EMBL/GenBank/DDBJ databases">
        <title>Isachenkonia alkalipeptolytica gen. nov. sp. nov. a new anaerobic, alkiliphilic organothrophic bacterium capable to reduce synthesized ferrihydrite isolated from a soda lake.</title>
        <authorList>
            <person name="Toshchakov S.V."/>
            <person name="Zavarzina D.G."/>
            <person name="Zhilina T.N."/>
            <person name="Kostrikina N.A."/>
            <person name="Kublanov I.V."/>
        </authorList>
    </citation>
    <scope>NUCLEOTIDE SEQUENCE [LARGE SCALE GENOMIC DNA]</scope>
    <source>
        <strain evidence="12 13">Z-1701</strain>
    </source>
</reference>
<evidence type="ECO:0000256" key="2">
    <source>
        <dbReference type="ARBA" id="ARBA00003487"/>
    </source>
</evidence>
<dbReference type="Pfam" id="PF00994">
    <property type="entry name" value="MoCF_biosynth"/>
    <property type="match status" value="1"/>
</dbReference>
<dbReference type="GO" id="GO:0005829">
    <property type="term" value="C:cytosol"/>
    <property type="evidence" value="ECO:0007669"/>
    <property type="project" value="TreeGrafter"/>
</dbReference>